<protein>
    <submittedName>
        <fullName evidence="2">Uncharacterized protein</fullName>
    </submittedName>
</protein>
<evidence type="ECO:0000313" key="2">
    <source>
        <dbReference type="EMBL" id="GAC72838.1"/>
    </source>
</evidence>
<dbReference type="Proteomes" id="UP000011976">
    <property type="component" value="Unassembled WGS sequence"/>
</dbReference>
<feature type="region of interest" description="Disordered" evidence="1">
    <location>
        <begin position="194"/>
        <end position="213"/>
    </location>
</feature>
<organism evidence="2 3">
    <name type="scientific">Pseudozyma antarctica (strain T-34)</name>
    <name type="common">Yeast</name>
    <name type="synonym">Candida antarctica</name>
    <dbReference type="NCBI Taxonomy" id="1151754"/>
    <lineage>
        <taxon>Eukaryota</taxon>
        <taxon>Fungi</taxon>
        <taxon>Dikarya</taxon>
        <taxon>Basidiomycota</taxon>
        <taxon>Ustilaginomycotina</taxon>
        <taxon>Ustilaginomycetes</taxon>
        <taxon>Ustilaginales</taxon>
        <taxon>Ustilaginaceae</taxon>
        <taxon>Moesziomyces</taxon>
    </lineage>
</organism>
<feature type="compositionally biased region" description="Low complexity" evidence="1">
    <location>
        <begin position="197"/>
        <end position="213"/>
    </location>
</feature>
<dbReference type="AlphaFoldDB" id="M9MBQ8"/>
<proteinExistence type="predicted"/>
<reference evidence="3" key="1">
    <citation type="journal article" date="2013" name="Genome Announc.">
        <title>Genome sequence of the basidiomycetous yeast Pseudozyma antarctica T-34, a producer of the glycolipid biosurfactants mannosylerythritol lipids.</title>
        <authorList>
            <person name="Morita T."/>
            <person name="Koike H."/>
            <person name="Koyama Y."/>
            <person name="Hagiwara H."/>
            <person name="Ito E."/>
            <person name="Fukuoka T."/>
            <person name="Imura T."/>
            <person name="Machida M."/>
            <person name="Kitamoto D."/>
        </authorList>
    </citation>
    <scope>NUCLEOTIDE SEQUENCE [LARGE SCALE GENOMIC DNA]</scope>
    <source>
        <strain evidence="3">T-34</strain>
    </source>
</reference>
<name>M9MBQ8_PSEA3</name>
<sequence>MYADARTGGVGSTSRTGWSAVNAAGDTAAVGYGSQASLRAILDSAVRREEAVSMEQLGVGPHRKPRTFASLYDVVARIMCTPTTDEAEEMDPTRPRYVSFDELLNTTHTIESPHNVDDQEAELTGQMERQRRSKRPRGGWMDGLRALRTYKHECVCSGQYCFCYVLKPSFTKRVKPMARPVKLCPRFARTPLPDWPASSGEESSAESSSSSGRLRLSHLQPFLRDLALLYDDDEAEDEDEDEDE</sequence>
<evidence type="ECO:0000313" key="3">
    <source>
        <dbReference type="Proteomes" id="UP000011976"/>
    </source>
</evidence>
<evidence type="ECO:0000256" key="1">
    <source>
        <dbReference type="SAM" id="MobiDB-lite"/>
    </source>
</evidence>
<accession>M9MBQ8</accession>
<dbReference type="EMBL" id="DF196773">
    <property type="protein sequence ID" value="GAC72838.1"/>
    <property type="molecule type" value="Genomic_DNA"/>
</dbReference>
<gene>
    <name evidence="2" type="ORF">PANT_7c00292</name>
</gene>